<dbReference type="EMBL" id="FP929065">
    <property type="protein sequence ID" value="CBX90764.1"/>
    <property type="molecule type" value="Genomic_DNA"/>
</dbReference>
<evidence type="ECO:0000313" key="1">
    <source>
        <dbReference type="EMBL" id="CBX90764.1"/>
    </source>
</evidence>
<keyword evidence="2" id="KW-1185">Reference proteome</keyword>
<protein>
    <submittedName>
        <fullName evidence="1">Predicted protein</fullName>
    </submittedName>
</protein>
<dbReference type="VEuPathDB" id="FungiDB:LEMA_uP057980.1"/>
<dbReference type="HOGENOM" id="CLU_2850121_0_0_1"/>
<dbReference type="Proteomes" id="UP000002668">
    <property type="component" value="Genome"/>
</dbReference>
<gene>
    <name evidence="1" type="ORF">LEMA_uP057980.1</name>
</gene>
<evidence type="ECO:0000313" key="2">
    <source>
        <dbReference type="Proteomes" id="UP000002668"/>
    </source>
</evidence>
<dbReference type="AlphaFoldDB" id="E4ZIA3"/>
<proteinExistence type="predicted"/>
<name>E4ZIA3_LEPMJ</name>
<organism evidence="2">
    <name type="scientific">Leptosphaeria maculans (strain JN3 / isolate v23.1.3 / race Av1-4-5-6-7-8)</name>
    <name type="common">Blackleg fungus</name>
    <name type="synonym">Phoma lingam</name>
    <dbReference type="NCBI Taxonomy" id="985895"/>
    <lineage>
        <taxon>Eukaryota</taxon>
        <taxon>Fungi</taxon>
        <taxon>Dikarya</taxon>
        <taxon>Ascomycota</taxon>
        <taxon>Pezizomycotina</taxon>
        <taxon>Dothideomycetes</taxon>
        <taxon>Pleosporomycetidae</taxon>
        <taxon>Pleosporales</taxon>
        <taxon>Pleosporineae</taxon>
        <taxon>Leptosphaeriaceae</taxon>
        <taxon>Plenodomus</taxon>
        <taxon>Plenodomus lingam/Leptosphaeria maculans species complex</taxon>
    </lineage>
</organism>
<reference evidence="2" key="1">
    <citation type="journal article" date="2011" name="Nat. Commun.">
        <title>Effector diversification within compartments of the Leptosphaeria maculans genome affected by Repeat-Induced Point mutations.</title>
        <authorList>
            <person name="Rouxel T."/>
            <person name="Grandaubert J."/>
            <person name="Hane J.K."/>
            <person name="Hoede C."/>
            <person name="van de Wouw A.P."/>
            <person name="Couloux A."/>
            <person name="Dominguez V."/>
            <person name="Anthouard V."/>
            <person name="Bally P."/>
            <person name="Bourras S."/>
            <person name="Cozijnsen A.J."/>
            <person name="Ciuffetti L.M."/>
            <person name="Degrave A."/>
            <person name="Dilmaghani A."/>
            <person name="Duret L."/>
            <person name="Fudal I."/>
            <person name="Goodwin S.B."/>
            <person name="Gout L."/>
            <person name="Glaser N."/>
            <person name="Linglin J."/>
            <person name="Kema G.H.J."/>
            <person name="Lapalu N."/>
            <person name="Lawrence C.B."/>
            <person name="May K."/>
            <person name="Meyer M."/>
            <person name="Ollivier B."/>
            <person name="Poulain J."/>
            <person name="Schoch C.L."/>
            <person name="Simon A."/>
            <person name="Spatafora J.W."/>
            <person name="Stachowiak A."/>
            <person name="Turgeon B.G."/>
            <person name="Tyler B.M."/>
            <person name="Vincent D."/>
            <person name="Weissenbach J."/>
            <person name="Amselem J."/>
            <person name="Quesneville H."/>
            <person name="Oliver R.P."/>
            <person name="Wincker P."/>
            <person name="Balesdent M.-H."/>
            <person name="Howlett B.J."/>
        </authorList>
    </citation>
    <scope>NUCLEOTIDE SEQUENCE [LARGE SCALE GENOMIC DNA]</scope>
    <source>
        <strain evidence="2">JN3 / isolate v23.1.3 / race Av1-4-5-6-7-8</strain>
    </source>
</reference>
<dbReference type="InParanoid" id="E4ZIA3"/>
<sequence length="65" mass="7216">MVVYVDEEVVQATTCCLLDSAAWYDDTSYPSPVDTSYMEASEPGNWLFGTACPIRRLQCQQSLCG</sequence>
<accession>E4ZIA3</accession>